<reference evidence="2 3" key="1">
    <citation type="journal article" date="2018" name="MBio">
        <title>Comparative Genomics Reveals the Core Gene Toolbox for the Fungus-Insect Symbiosis.</title>
        <authorList>
            <person name="Wang Y."/>
            <person name="Stata M."/>
            <person name="Wang W."/>
            <person name="Stajich J.E."/>
            <person name="White M.M."/>
            <person name="Moncalvo J.M."/>
        </authorList>
    </citation>
    <scope>NUCLEOTIDE SEQUENCE [LARGE SCALE GENOMIC DNA]</scope>
    <source>
        <strain evidence="2 3">AUS-77-4</strain>
    </source>
</reference>
<dbReference type="Pfam" id="PF13460">
    <property type="entry name" value="NAD_binding_10"/>
    <property type="match status" value="1"/>
</dbReference>
<dbReference type="EMBL" id="MBFT01000490">
    <property type="protein sequence ID" value="PVU90303.1"/>
    <property type="molecule type" value="Genomic_DNA"/>
</dbReference>
<dbReference type="Proteomes" id="UP000245699">
    <property type="component" value="Unassembled WGS sequence"/>
</dbReference>
<accession>A0A2T9YD91</accession>
<gene>
    <name evidence="2" type="ORF">BB559_004696</name>
</gene>
<evidence type="ECO:0000313" key="3">
    <source>
        <dbReference type="Proteomes" id="UP000245699"/>
    </source>
</evidence>
<evidence type="ECO:0000313" key="2">
    <source>
        <dbReference type="EMBL" id="PVU90303.1"/>
    </source>
</evidence>
<dbReference type="Gene3D" id="3.40.50.720">
    <property type="entry name" value="NAD(P)-binding Rossmann-like Domain"/>
    <property type="match status" value="1"/>
</dbReference>
<dbReference type="PANTHER" id="PTHR12126:SF16">
    <property type="entry name" value="MIOREX COMPLEX COMPONENT 2"/>
    <property type="match status" value="1"/>
</dbReference>
<evidence type="ECO:0000259" key="1">
    <source>
        <dbReference type="Pfam" id="PF13460"/>
    </source>
</evidence>
<protein>
    <recommendedName>
        <fullName evidence="1">NAD(P)-binding domain-containing protein</fullName>
    </recommendedName>
</protein>
<dbReference type="PANTHER" id="PTHR12126">
    <property type="entry name" value="NADH-UBIQUINONE OXIDOREDUCTASE 39 KDA SUBUNIT-RELATED"/>
    <property type="match status" value="1"/>
</dbReference>
<organism evidence="2 3">
    <name type="scientific">Furculomyces boomerangus</name>
    <dbReference type="NCBI Taxonomy" id="61424"/>
    <lineage>
        <taxon>Eukaryota</taxon>
        <taxon>Fungi</taxon>
        <taxon>Fungi incertae sedis</taxon>
        <taxon>Zoopagomycota</taxon>
        <taxon>Kickxellomycotina</taxon>
        <taxon>Harpellomycetes</taxon>
        <taxon>Harpellales</taxon>
        <taxon>Harpellaceae</taxon>
        <taxon>Furculomyces</taxon>
    </lineage>
</organism>
<dbReference type="STRING" id="61424.A0A2T9YD91"/>
<dbReference type="GO" id="GO:0044877">
    <property type="term" value="F:protein-containing complex binding"/>
    <property type="evidence" value="ECO:0007669"/>
    <property type="project" value="TreeGrafter"/>
</dbReference>
<comment type="caution">
    <text evidence="2">The sequence shown here is derived from an EMBL/GenBank/DDBJ whole genome shotgun (WGS) entry which is preliminary data.</text>
</comment>
<feature type="domain" description="NAD(P)-binding" evidence="1">
    <location>
        <begin position="12"/>
        <end position="186"/>
    </location>
</feature>
<sequence length="266" mass="29236">MSIPAKRIFVVGGTGFIGSEICRIAIQRGHDVISLSRRGSPTTNDEHVNKVKWIKGNVLNKETYSNELKSCDAVVHSMGILMENDYKKIVNIKPSDLIPKVNNGPDAQKTPENNKSNQYTYEIANRDSALTIADAAVGTNVKTFVYISACSAPPLIDKRYITTKREAEVGLAKHKEFKSVFLRPGIVYSYSRLVSLPFATGQYAINFLSRKTPLGCIIKKTFLKDFEIPPVSNTDVAIATIAAIESQAIEGVVDADEISKLGSTYF</sequence>
<dbReference type="InterPro" id="IPR051207">
    <property type="entry name" value="ComplexI_NDUFA9_subunit"/>
</dbReference>
<proteinExistence type="predicted"/>
<dbReference type="InterPro" id="IPR036291">
    <property type="entry name" value="NAD(P)-bd_dom_sf"/>
</dbReference>
<dbReference type="OrthoDB" id="276721at2759"/>
<dbReference type="SUPFAM" id="SSF51735">
    <property type="entry name" value="NAD(P)-binding Rossmann-fold domains"/>
    <property type="match status" value="1"/>
</dbReference>
<dbReference type="AlphaFoldDB" id="A0A2T9YD91"/>
<dbReference type="GO" id="GO:0005739">
    <property type="term" value="C:mitochondrion"/>
    <property type="evidence" value="ECO:0007669"/>
    <property type="project" value="TreeGrafter"/>
</dbReference>
<keyword evidence="3" id="KW-1185">Reference proteome</keyword>
<name>A0A2T9YD91_9FUNG</name>
<dbReference type="InterPro" id="IPR016040">
    <property type="entry name" value="NAD(P)-bd_dom"/>
</dbReference>